<gene>
    <name evidence="1" type="ORF">LCOR_03291.1</name>
</gene>
<evidence type="ECO:0000313" key="2">
    <source>
        <dbReference type="Proteomes" id="UP000027586"/>
    </source>
</evidence>
<accession>A0A068RP14</accession>
<name>A0A068RP14_9FUNG</name>
<evidence type="ECO:0000313" key="1">
    <source>
        <dbReference type="EMBL" id="CDH51724.1"/>
    </source>
</evidence>
<comment type="caution">
    <text evidence="1">The sequence shown here is derived from an EMBL/GenBank/DDBJ whole genome shotgun (WGS) entry which is preliminary data.</text>
</comment>
<organism evidence="1 2">
    <name type="scientific">Lichtheimia corymbifera JMRC:FSU:9682</name>
    <dbReference type="NCBI Taxonomy" id="1263082"/>
    <lineage>
        <taxon>Eukaryota</taxon>
        <taxon>Fungi</taxon>
        <taxon>Fungi incertae sedis</taxon>
        <taxon>Mucoromycota</taxon>
        <taxon>Mucoromycotina</taxon>
        <taxon>Mucoromycetes</taxon>
        <taxon>Mucorales</taxon>
        <taxon>Lichtheimiaceae</taxon>
        <taxon>Lichtheimia</taxon>
    </lineage>
</organism>
<dbReference type="AlphaFoldDB" id="A0A068RP14"/>
<keyword evidence="2" id="KW-1185">Reference proteome</keyword>
<protein>
    <submittedName>
        <fullName evidence="1">Uncharacterized protein</fullName>
    </submittedName>
</protein>
<sequence>MDFTCGCLLDKTAKEPHFKKSKHFEDLAASFAINAKNEQLNAHYSWLVQMHRPVAASNPYVEATFENPQDKTQPIIVPALQLKNTETAYSHPRYYVVSPAVGTLDCGLYHMRLTAYADSSKRTILAEHENDLLSRVNTTTCSKTEFMEKMNAAARHAEKQWESAQ</sequence>
<proteinExistence type="predicted"/>
<dbReference type="OrthoDB" id="2319746at2759"/>
<dbReference type="VEuPathDB" id="FungiDB:LCOR_03291.1"/>
<dbReference type="Proteomes" id="UP000027586">
    <property type="component" value="Unassembled WGS sequence"/>
</dbReference>
<reference evidence="1" key="1">
    <citation type="submission" date="2013-08" db="EMBL/GenBank/DDBJ databases">
        <title>Gene expansion shapes genome architecture in the human pathogen Lichtheimia corymbifera: an evolutionary genomics analysis in the ancient terrestrial Mucorales (Mucoromycotina).</title>
        <authorList>
            <person name="Schwartze V.U."/>
            <person name="Winter S."/>
            <person name="Shelest E."/>
            <person name="Marcet-Houben M."/>
            <person name="Horn F."/>
            <person name="Wehner S."/>
            <person name="Hoffmann K."/>
            <person name="Riege K."/>
            <person name="Sammeth M."/>
            <person name="Nowrousian M."/>
            <person name="Valiante V."/>
            <person name="Linde J."/>
            <person name="Jacobsen I.D."/>
            <person name="Marz M."/>
            <person name="Brakhage A.A."/>
            <person name="Gabaldon T."/>
            <person name="Bocker S."/>
            <person name="Voigt K."/>
        </authorList>
    </citation>
    <scope>NUCLEOTIDE SEQUENCE [LARGE SCALE GENOMIC DNA]</scope>
    <source>
        <strain evidence="1">FSU 9682</strain>
    </source>
</reference>
<dbReference type="EMBL" id="CBTN010000010">
    <property type="protein sequence ID" value="CDH51724.1"/>
    <property type="molecule type" value="Genomic_DNA"/>
</dbReference>